<dbReference type="Pfam" id="PF05699">
    <property type="entry name" value="Dimer_Tnp_hAT"/>
    <property type="match status" value="1"/>
</dbReference>
<protein>
    <submittedName>
        <fullName evidence="3">Oidioi.mRNA.OKI2018_I69.PAR.g8572.t1.cds</fullName>
    </submittedName>
</protein>
<evidence type="ECO:0000259" key="2">
    <source>
        <dbReference type="Pfam" id="PF05699"/>
    </source>
</evidence>
<feature type="region of interest" description="Disordered" evidence="1">
    <location>
        <begin position="715"/>
        <end position="736"/>
    </location>
</feature>
<dbReference type="Proteomes" id="UP001158576">
    <property type="component" value="Chromosome PAR"/>
</dbReference>
<feature type="region of interest" description="Disordered" evidence="1">
    <location>
        <begin position="1288"/>
        <end position="1342"/>
    </location>
</feature>
<evidence type="ECO:0000313" key="3">
    <source>
        <dbReference type="EMBL" id="CAG5076867.1"/>
    </source>
</evidence>
<dbReference type="Gene3D" id="1.25.40.20">
    <property type="entry name" value="Ankyrin repeat-containing domain"/>
    <property type="match status" value="1"/>
</dbReference>
<feature type="compositionally biased region" description="Acidic residues" evidence="1">
    <location>
        <begin position="1327"/>
        <end position="1340"/>
    </location>
</feature>
<dbReference type="InterPro" id="IPR036770">
    <property type="entry name" value="Ankyrin_rpt-contain_sf"/>
</dbReference>
<evidence type="ECO:0000256" key="1">
    <source>
        <dbReference type="SAM" id="MobiDB-lite"/>
    </source>
</evidence>
<dbReference type="InterPro" id="IPR008906">
    <property type="entry name" value="HATC_C_dom"/>
</dbReference>
<reference evidence="3 4" key="1">
    <citation type="submission" date="2021-04" db="EMBL/GenBank/DDBJ databases">
        <authorList>
            <person name="Bliznina A."/>
        </authorList>
    </citation>
    <scope>NUCLEOTIDE SEQUENCE [LARGE SCALE GENOMIC DNA]</scope>
</reference>
<accession>A0ABN7RGJ7</accession>
<feature type="compositionally biased region" description="Basic and acidic residues" evidence="1">
    <location>
        <begin position="97"/>
        <end position="114"/>
    </location>
</feature>
<organism evidence="3 4">
    <name type="scientific">Oikopleura dioica</name>
    <name type="common">Tunicate</name>
    <dbReference type="NCBI Taxonomy" id="34765"/>
    <lineage>
        <taxon>Eukaryota</taxon>
        <taxon>Metazoa</taxon>
        <taxon>Chordata</taxon>
        <taxon>Tunicata</taxon>
        <taxon>Appendicularia</taxon>
        <taxon>Copelata</taxon>
        <taxon>Oikopleuridae</taxon>
        <taxon>Oikopleura</taxon>
    </lineage>
</organism>
<evidence type="ECO:0000313" key="4">
    <source>
        <dbReference type="Proteomes" id="UP001158576"/>
    </source>
</evidence>
<name>A0ABN7RGJ7_OIKDI</name>
<feature type="region of interest" description="Disordered" evidence="1">
    <location>
        <begin position="83"/>
        <end position="175"/>
    </location>
</feature>
<feature type="compositionally biased region" description="Polar residues" evidence="1">
    <location>
        <begin position="157"/>
        <end position="167"/>
    </location>
</feature>
<proteinExistence type="predicted"/>
<dbReference type="SUPFAM" id="SSF53098">
    <property type="entry name" value="Ribonuclease H-like"/>
    <property type="match status" value="1"/>
</dbReference>
<keyword evidence="4" id="KW-1185">Reference proteome</keyword>
<dbReference type="EMBL" id="OU015568">
    <property type="protein sequence ID" value="CAG5076867.1"/>
    <property type="molecule type" value="Genomic_DNA"/>
</dbReference>
<gene>
    <name evidence="3" type="ORF">OKIOD_LOCUS130</name>
</gene>
<feature type="domain" description="HAT C-terminal dimerisation" evidence="2">
    <location>
        <begin position="1385"/>
        <end position="1446"/>
    </location>
</feature>
<dbReference type="InterPro" id="IPR012337">
    <property type="entry name" value="RNaseH-like_sf"/>
</dbReference>
<dbReference type="SUPFAM" id="SSF48403">
    <property type="entry name" value="Ankyrin repeat"/>
    <property type="match status" value="1"/>
</dbReference>
<feature type="compositionally biased region" description="Polar residues" evidence="1">
    <location>
        <begin position="1288"/>
        <end position="1311"/>
    </location>
</feature>
<sequence>MSRNFGRRSGRKSRGGYENFKPTKEEVVNWLEGVLKPADIPSAVEAYAGNPPKGFKIKELRILADFAGNPILRDFLAKRYPRDGSAPVDWQPPPPEPEPKSEEEKRQLRYKEDCQNTQHAIRLNKYFPPGPFSGPERNFNDRTMSRAHSSPLKENPNRANSEQNQQTLEKKENEDTGIFLDIKQDNSKAFLDRLNSGELDCNYILPAVKKRNSSEKKPFTLLECAIHYNAFNCALILSMQPALDLTLRGRNSYELPATRAFAGLDVSIGKILLDNGAKEKGAIRDDLLGYVFFKYTTRDKNNRKAKEFLETVQFLLKKEFRLRKEDIWKIWEKLESLIKEANETIDALVEILDAHRSEINVQIQRKEICKTENLLNGYMGLTDPEQRENARRIISSIVTADWNTSLNNISFVLQCPRLVDFLPAFLVKFESGEYPIEKRLMTDVFGKFARDFVNPGDDPKFVSEKRKFAENLLETGEVDLSATIGTNGKNYFIMNNALMMREGDFDEFFDKIVFAMKKVEGDLLNTPIVRRKNEQGEHEENWLTAYFFRTKSRREGYGSIHQPRKFDKFSNIELERIRFLIDNGYDINRHPATSSGNLPVHFFSKAGDVLALDFFDDESLKKKNHDGWTPAHHACSAGRSKFVAALFLKNPELRNILNNDGKKPEDLFHNRQCQELVDIMIADGKVNMTQNEWKQVEERAKASLKAKIEKEAAARGRKTSSVSLAPSFPRPDEKGDTEILEEDEKLVCTSEIHHNYTADFKLEKITKSDQTPTPYLICRSPFCTNAEYKHKVFFGIRGNLAKASHATDYYVKRHIQEHHRSITTDAEELEEIAAEAVANDGLSIGAFETETMKKFCARAHKAIANGISSHKIVKILRRKSTVSNGIVKSKLPGLIQENRCCLVLDGFDCPRLTKERSSKYLGVFIGFYDSNLRKTRFFLLHYGVIFKATDANVRRQLENVLSDWNILEFFHAKRLPVVGDAPMAQAFSDYFAVVCASHTISNQLKRYITLVQSDAIVGDSCVEIEKAVSACNHRAERDDCSEKSFNDLVKSYTPTEDELKHIRQFYPNYDKFVTIDRIYYIRFRSFITTYKQLMANEPLLRRHQKYLTDSKSILHEIDWKLVHYLHSVSQVFEPALASTDSDHFSVGDTLTKLFDLLKFLLQIDPADFKEIHQELILTVADYIFGANITGRKPSRGSYIKSRANPAALIGLSLDFFSRHFEFTLIRNRLDDAFEKDSFITKSTYDTLINCFDTAVPVWKETMRKTFFDLAEQTKPIEEIFILVPVENQQQKTPSAAPSSQPKTLTPPNSQERAPPTPPSSQAKSTFEEEMEQYSSDEDECEKSSTDEFSAWFKKESKMERKESVKRYKQWLNQLDPMFKTSASTAERSLMYFTHHAGTYPTFARIAQLIRSTPGSSGSIERLFSKANDIMSSKRNCLNTSTVELILQVSSYPNVQNLFE</sequence>